<reference evidence="4" key="2">
    <citation type="submission" date="2010-03" db="EMBL/GenBank/DDBJ databases">
        <title>The genome sequence of Coccidioides posadasii strain Silveira.</title>
        <authorList>
            <consortium name="The Broad Institute Genome Sequencing Center for Infectious Disease"/>
            <person name="Neafsey D."/>
            <person name="Orbach M."/>
            <person name="Henn M.R."/>
            <person name="Cole G.T."/>
            <person name="Galgiani J."/>
            <person name="Gardner M.J."/>
            <person name="Kirkland T.N."/>
            <person name="Taylor J.W."/>
            <person name="Young S.K."/>
            <person name="Zeng Q."/>
            <person name="Koehrsen M."/>
            <person name="Alvarado L."/>
            <person name="Berlin A."/>
            <person name="Borenstein D."/>
            <person name="Chapman S.B."/>
            <person name="Chen Z."/>
            <person name="Engels R."/>
            <person name="Freedman E."/>
            <person name="Gellesch M."/>
            <person name="Goldberg J."/>
            <person name="Griggs A."/>
            <person name="Gujja S."/>
            <person name="Heilman E."/>
            <person name="Heiman D."/>
            <person name="Howarth C."/>
            <person name="Jen D."/>
            <person name="Larson L."/>
            <person name="Mehta T."/>
            <person name="Neiman D."/>
            <person name="Park D."/>
            <person name="Pearson M."/>
            <person name="Richards J."/>
            <person name="Roberts A."/>
            <person name="Saif S."/>
            <person name="Shea T."/>
            <person name="Shenoy N."/>
            <person name="Sisk P."/>
            <person name="Stolte C."/>
            <person name="Sykes S."/>
            <person name="Walk T."/>
            <person name="White J."/>
            <person name="Yandava C."/>
            <person name="Haas B."/>
            <person name="Nusbaum C."/>
            <person name="Birren B."/>
        </authorList>
    </citation>
    <scope>NUCLEOTIDE SEQUENCE [LARGE SCALE GENOMIC DNA]</scope>
    <source>
        <strain evidence="4">RMSCC 757 / Silveira</strain>
    </source>
</reference>
<feature type="compositionally biased region" description="Low complexity" evidence="2">
    <location>
        <begin position="45"/>
        <end position="55"/>
    </location>
</feature>
<dbReference type="PANTHER" id="PTHR28006">
    <property type="entry name" value="MONOPOLIN COMPLEX SUBUNIT CSM1"/>
    <property type="match status" value="1"/>
</dbReference>
<feature type="coiled-coil region" evidence="1">
    <location>
        <begin position="262"/>
        <end position="311"/>
    </location>
</feature>
<dbReference type="GO" id="GO:0005730">
    <property type="term" value="C:nucleolus"/>
    <property type="evidence" value="ECO:0007669"/>
    <property type="project" value="TreeGrafter"/>
</dbReference>
<evidence type="ECO:0000313" key="4">
    <source>
        <dbReference type="Proteomes" id="UP000002497"/>
    </source>
</evidence>
<dbReference type="Proteomes" id="UP000002497">
    <property type="component" value="Unassembled WGS sequence"/>
</dbReference>
<organism evidence="4">
    <name type="scientific">Coccidioides posadasii (strain RMSCC 757 / Silveira)</name>
    <name type="common">Valley fever fungus</name>
    <dbReference type="NCBI Taxonomy" id="443226"/>
    <lineage>
        <taxon>Eukaryota</taxon>
        <taxon>Fungi</taxon>
        <taxon>Dikarya</taxon>
        <taxon>Ascomycota</taxon>
        <taxon>Pezizomycotina</taxon>
        <taxon>Eurotiomycetes</taxon>
        <taxon>Eurotiomycetidae</taxon>
        <taxon>Onygenales</taxon>
        <taxon>Onygenaceae</taxon>
        <taxon>Coccidioides</taxon>
    </lineage>
</organism>
<keyword evidence="1" id="KW-0175">Coiled coil</keyword>
<feature type="region of interest" description="Disordered" evidence="2">
    <location>
        <begin position="1"/>
        <end position="259"/>
    </location>
</feature>
<dbReference type="InterPro" id="IPR020981">
    <property type="entry name" value="Csm1/Pcs1_C"/>
</dbReference>
<dbReference type="STRING" id="443226.E9D6R2"/>
<feature type="compositionally biased region" description="Polar residues" evidence="2">
    <location>
        <begin position="250"/>
        <end position="259"/>
    </location>
</feature>
<dbReference type="OrthoDB" id="2431049at2759"/>
<evidence type="ECO:0000256" key="2">
    <source>
        <dbReference type="SAM" id="MobiDB-lite"/>
    </source>
</evidence>
<proteinExistence type="predicted"/>
<feature type="compositionally biased region" description="Low complexity" evidence="2">
    <location>
        <begin position="87"/>
        <end position="96"/>
    </location>
</feature>
<dbReference type="CDD" id="cd23787">
    <property type="entry name" value="RWD_CSM1"/>
    <property type="match status" value="1"/>
</dbReference>
<feature type="region of interest" description="Disordered" evidence="2">
    <location>
        <begin position="380"/>
        <end position="399"/>
    </location>
</feature>
<dbReference type="eggNOG" id="ENOG502R6WM">
    <property type="taxonomic scope" value="Eukaryota"/>
</dbReference>
<dbReference type="InterPro" id="IPR038608">
    <property type="entry name" value="Csm1/Pcs1_C_sf"/>
</dbReference>
<dbReference type="FunFam" id="3.90.1150.80:FF:000001">
    <property type="entry name" value="Chromosome segregation protein (Pcs1)"/>
    <property type="match status" value="1"/>
</dbReference>
<dbReference type="EMBL" id="GL636493">
    <property type="protein sequence ID" value="EFW17934.1"/>
    <property type="molecule type" value="Genomic_DNA"/>
</dbReference>
<evidence type="ECO:0000313" key="3">
    <source>
        <dbReference type="EMBL" id="EFW17934.1"/>
    </source>
</evidence>
<dbReference type="HOGENOM" id="CLU_029214_3_0_1"/>
<dbReference type="OMA" id="SDNLYDC"/>
<dbReference type="PANTHER" id="PTHR28006:SF1">
    <property type="entry name" value="MONOPOLIN COMPLEX SUBUNIT CSM1"/>
    <property type="match status" value="1"/>
</dbReference>
<accession>E9D6R2</accession>
<sequence length="527" mass="57421">MPKRKATSNLSGIVDGGIDDDGFLSAADQHDVASPPAKRMRGRPKSTATQATKTKTTTRKARSTVVVGPKRRGANGATAAKQRKANEAQIANAEAAHTLEEDEEASDDAHQLSEDELDSPETTATVPPKQEVKAAGRRGRREEPEKEVVKDGEFEYTPTGTRGNKPAPKSRRTGKRTALVARTPSAEPETEEQPIGEHGQEEDSFDIDEAAVAEAEESDSSLPLPSPLKRFLKGIPEPAPAATPSKGRRTGSNLDTGNESNEAMLKRKLTDVSKKLESMEARYRSLRQVGIVEASANVEKLRKQCESMTAASNALITSLKDELATQTELAQQSQTFRARLSERDDEVSELKSRVGSMSSDLSKAQNEIKALQAKLMAARNAATNEKPKVPGSTGKGGRATMAANAESAQALQIAQLKEDLYSDLTGLIVRDVKARDGDYLYDCIQTGLNGTLHFKLVVADDSDNKITTDLEAAEFQYMPLLDDNRDRNLLEILPEYLAVDITFSRQHASKFYSRVVDTLTKRRIDDS</sequence>
<dbReference type="VEuPathDB" id="FungiDB:CPSG_05571"/>
<feature type="compositionally biased region" description="Acidic residues" evidence="2">
    <location>
        <begin position="188"/>
        <end position="219"/>
    </location>
</feature>
<dbReference type="VEuPathDB" id="FungiDB:D8B26_004747"/>
<dbReference type="Pfam" id="PF12539">
    <property type="entry name" value="Csm1"/>
    <property type="match status" value="1"/>
</dbReference>
<dbReference type="GO" id="GO:0034506">
    <property type="term" value="C:chromosome, centromeric core domain"/>
    <property type="evidence" value="ECO:0007669"/>
    <property type="project" value="TreeGrafter"/>
</dbReference>
<gene>
    <name evidence="3" type="ORF">CPSG_05571</name>
</gene>
<dbReference type="AlphaFoldDB" id="E9D6R2"/>
<dbReference type="GO" id="GO:0033551">
    <property type="term" value="C:monopolin complex"/>
    <property type="evidence" value="ECO:0007669"/>
    <property type="project" value="InterPro"/>
</dbReference>
<dbReference type="GO" id="GO:1990644">
    <property type="term" value="F:microtubule site clamp"/>
    <property type="evidence" value="ECO:0007669"/>
    <property type="project" value="TreeGrafter"/>
</dbReference>
<reference evidence="4" key="1">
    <citation type="journal article" date="2010" name="Genome Res.">
        <title>Population genomic sequencing of Coccidioides fungi reveals recent hybridization and transposon control.</title>
        <authorList>
            <person name="Neafsey D.E."/>
            <person name="Barker B.M."/>
            <person name="Sharpton T.J."/>
            <person name="Stajich J.E."/>
            <person name="Park D.J."/>
            <person name="Whiston E."/>
            <person name="Hung C.-Y."/>
            <person name="McMahan C."/>
            <person name="White J."/>
            <person name="Sykes S."/>
            <person name="Heiman D."/>
            <person name="Young S."/>
            <person name="Zeng Q."/>
            <person name="Abouelleil A."/>
            <person name="Aftuck L."/>
            <person name="Bessette D."/>
            <person name="Brown A."/>
            <person name="FitzGerald M."/>
            <person name="Lui A."/>
            <person name="Macdonald J.P."/>
            <person name="Priest M."/>
            <person name="Orbach M.J."/>
            <person name="Galgiani J.N."/>
            <person name="Kirkland T.N."/>
            <person name="Cole G.T."/>
            <person name="Birren B.W."/>
            <person name="Henn M.R."/>
            <person name="Taylor J.W."/>
            <person name="Rounsley S.D."/>
        </authorList>
    </citation>
    <scope>NUCLEOTIDE SEQUENCE [LARGE SCALE GENOMIC DNA]</scope>
    <source>
        <strain evidence="4">RMSCC 757 / Silveira</strain>
    </source>
</reference>
<feature type="compositionally biased region" description="Basic and acidic residues" evidence="2">
    <location>
        <begin position="130"/>
        <end position="153"/>
    </location>
</feature>
<dbReference type="GO" id="GO:0051315">
    <property type="term" value="P:attachment of mitotic spindle microtubules to kinetochore"/>
    <property type="evidence" value="ECO:0007669"/>
    <property type="project" value="TreeGrafter"/>
</dbReference>
<dbReference type="GO" id="GO:0045144">
    <property type="term" value="P:meiotic sister chromatid segregation"/>
    <property type="evidence" value="ECO:0007669"/>
    <property type="project" value="TreeGrafter"/>
</dbReference>
<protein>
    <submittedName>
        <fullName evidence="3">Uncharacterized protein</fullName>
    </submittedName>
</protein>
<dbReference type="Gene3D" id="3.90.1150.80">
    <property type="match status" value="1"/>
</dbReference>
<evidence type="ECO:0000256" key="1">
    <source>
        <dbReference type="SAM" id="Coils"/>
    </source>
</evidence>
<dbReference type="GO" id="GO:0072686">
    <property type="term" value="C:mitotic spindle"/>
    <property type="evidence" value="ECO:0007669"/>
    <property type="project" value="TreeGrafter"/>
</dbReference>
<name>E9D6R2_COCPS</name>
<dbReference type="InterPro" id="IPR040349">
    <property type="entry name" value="Csm1/Pcs1"/>
</dbReference>
<keyword evidence="4" id="KW-1185">Reference proteome</keyword>